<reference evidence="2" key="1">
    <citation type="journal article" date="2019" name="Int. J. Syst. Evol. Microbiol.">
        <title>The Global Catalogue of Microorganisms (GCM) 10K type strain sequencing project: providing services to taxonomists for standard genome sequencing and annotation.</title>
        <authorList>
            <consortium name="The Broad Institute Genomics Platform"/>
            <consortium name="The Broad Institute Genome Sequencing Center for Infectious Disease"/>
            <person name="Wu L."/>
            <person name="Ma J."/>
        </authorList>
    </citation>
    <scope>NUCLEOTIDE SEQUENCE [LARGE SCALE GENOMIC DNA]</scope>
    <source>
        <strain evidence="2">CGMCC 1.15341</strain>
    </source>
</reference>
<gene>
    <name evidence="1" type="ORF">GCM10011352_20500</name>
</gene>
<sequence length="63" mass="7304">MALLLARRVYLAEPIYLKFNSYLPVYRLHLSGAAFAVLVYTPKPAVIGQSRRQELEYESRGRF</sequence>
<dbReference type="Proteomes" id="UP000629025">
    <property type="component" value="Unassembled WGS sequence"/>
</dbReference>
<proteinExistence type="predicted"/>
<organism evidence="1 2">
    <name type="scientific">Marinobacterium zhoushanense</name>
    <dbReference type="NCBI Taxonomy" id="1679163"/>
    <lineage>
        <taxon>Bacteria</taxon>
        <taxon>Pseudomonadati</taxon>
        <taxon>Pseudomonadota</taxon>
        <taxon>Gammaproteobacteria</taxon>
        <taxon>Oceanospirillales</taxon>
        <taxon>Oceanospirillaceae</taxon>
        <taxon>Marinobacterium</taxon>
    </lineage>
</organism>
<comment type="caution">
    <text evidence="1">The sequence shown here is derived from an EMBL/GenBank/DDBJ whole genome shotgun (WGS) entry which is preliminary data.</text>
</comment>
<protein>
    <submittedName>
        <fullName evidence="1">Uncharacterized protein</fullName>
    </submittedName>
</protein>
<name>A0ABQ1KFB1_9GAMM</name>
<evidence type="ECO:0000313" key="2">
    <source>
        <dbReference type="Proteomes" id="UP000629025"/>
    </source>
</evidence>
<evidence type="ECO:0000313" key="1">
    <source>
        <dbReference type="EMBL" id="GGB94345.1"/>
    </source>
</evidence>
<dbReference type="EMBL" id="BMIJ01000004">
    <property type="protein sequence ID" value="GGB94345.1"/>
    <property type="molecule type" value="Genomic_DNA"/>
</dbReference>
<accession>A0ABQ1KFB1</accession>
<keyword evidence="2" id="KW-1185">Reference proteome</keyword>